<dbReference type="Proteomes" id="UP000011721">
    <property type="component" value="Chromosome"/>
</dbReference>
<evidence type="ECO:0008006" key="3">
    <source>
        <dbReference type="Google" id="ProtNLM"/>
    </source>
</evidence>
<keyword evidence="2" id="KW-1185">Reference proteome</keyword>
<dbReference type="SUPFAM" id="SSF46626">
    <property type="entry name" value="Cytochrome c"/>
    <property type="match status" value="1"/>
</dbReference>
<dbReference type="EMBL" id="CP003985">
    <property type="protein sequence ID" value="AGF76760.1"/>
    <property type="molecule type" value="Genomic_DNA"/>
</dbReference>
<dbReference type="InterPro" id="IPR036909">
    <property type="entry name" value="Cyt_c-like_dom_sf"/>
</dbReference>
<organism evidence="1 2">
    <name type="scientific">Desulfocapsa sulfexigens (strain DSM 10523 / SB164P1)</name>
    <dbReference type="NCBI Taxonomy" id="1167006"/>
    <lineage>
        <taxon>Bacteria</taxon>
        <taxon>Pseudomonadati</taxon>
        <taxon>Thermodesulfobacteriota</taxon>
        <taxon>Desulfobulbia</taxon>
        <taxon>Desulfobulbales</taxon>
        <taxon>Desulfocapsaceae</taxon>
        <taxon>Desulfocapsa</taxon>
    </lineage>
</organism>
<dbReference type="HOGENOM" id="CLU_179159_0_0_7"/>
<evidence type="ECO:0000313" key="1">
    <source>
        <dbReference type="EMBL" id="AGF76760.1"/>
    </source>
</evidence>
<proteinExistence type="predicted"/>
<name>M1PAC7_DESSD</name>
<sequence>MVVASDLDIFLERCGSCHKKGGGAEPVNPAAKAGVVWAKYFKRDRHPGDLNGTINADEMNQIVVFLQNHAAGSDHPVAAIIPKQGK</sequence>
<gene>
    <name evidence="1" type="ordered locus">UWK_00173</name>
</gene>
<dbReference type="GO" id="GO:0020037">
    <property type="term" value="F:heme binding"/>
    <property type="evidence" value="ECO:0007669"/>
    <property type="project" value="InterPro"/>
</dbReference>
<dbReference type="KEGG" id="dsf:UWK_00173"/>
<evidence type="ECO:0000313" key="2">
    <source>
        <dbReference type="Proteomes" id="UP000011721"/>
    </source>
</evidence>
<dbReference type="GO" id="GO:0009055">
    <property type="term" value="F:electron transfer activity"/>
    <property type="evidence" value="ECO:0007669"/>
    <property type="project" value="InterPro"/>
</dbReference>
<protein>
    <recommendedName>
        <fullName evidence="3">Cytochrome c domain-containing protein</fullName>
    </recommendedName>
</protein>
<accession>M1PAC7</accession>
<dbReference type="AlphaFoldDB" id="M1PAC7"/>
<dbReference type="STRING" id="1167006.UWK_00173"/>
<reference evidence="2" key="1">
    <citation type="journal article" date="2013" name="Stand. Genomic Sci.">
        <title>Complete genome sequence of Desulfocapsa sulfexigens, a marine deltaproteobacterium specialized in disproportionating inorganic sulfur compounds.</title>
        <authorList>
            <person name="Finster K.W."/>
            <person name="Kjeldsen K.U."/>
            <person name="Kube M."/>
            <person name="Reinhardt R."/>
            <person name="Mussmann M."/>
            <person name="Amann R."/>
            <person name="Schreiber L."/>
        </authorList>
    </citation>
    <scope>NUCLEOTIDE SEQUENCE [LARGE SCALE GENOMIC DNA]</scope>
    <source>
        <strain evidence="2">DSM 10523 / SB164P1</strain>
    </source>
</reference>